<evidence type="ECO:0000313" key="3">
    <source>
        <dbReference type="Proteomes" id="UP000226267"/>
    </source>
</evidence>
<dbReference type="OrthoDB" id="24266at10239"/>
<protein>
    <submittedName>
        <fullName evidence="2">Uncharacterized protein</fullName>
    </submittedName>
</protein>
<keyword evidence="3" id="KW-1185">Reference proteome</keyword>
<evidence type="ECO:0000313" key="2">
    <source>
        <dbReference type="EMBL" id="ALF01253.1"/>
    </source>
</evidence>
<dbReference type="EMBL" id="KT365401">
    <property type="protein sequence ID" value="ALF01253.1"/>
    <property type="molecule type" value="Genomic_DNA"/>
</dbReference>
<evidence type="ECO:0000256" key="1">
    <source>
        <dbReference type="SAM" id="MobiDB-lite"/>
    </source>
</evidence>
<sequence>MTDGLLARLDELRQRRERFASVQERYVAYCPECNEGEREIGECYDDSEAWADQHNKEHHSDSAESEIADEMTRNDHK</sequence>
<organism evidence="2 3">
    <name type="scientific">Arthrobacter phage Brent</name>
    <dbReference type="NCBI Taxonomy" id="1701798"/>
    <lineage>
        <taxon>Viruses</taxon>
        <taxon>Duplodnaviria</taxon>
        <taxon>Heunggongvirae</taxon>
        <taxon>Uroviricota</taxon>
        <taxon>Caudoviricetes</taxon>
        <taxon>Berryhillviridae</taxon>
        <taxon>Jawnskivirus</taxon>
        <taxon>Jawnskivirus brent</taxon>
        <taxon>Marthavirus brent</taxon>
    </lineage>
</organism>
<dbReference type="Proteomes" id="UP000226267">
    <property type="component" value="Segment"/>
</dbReference>
<reference evidence="2 3" key="1">
    <citation type="submission" date="2015-08" db="EMBL/GenBank/DDBJ databases">
        <authorList>
            <person name="London S.C."/>
            <person name="Barrett N.A."/>
            <person name="Buerkert T.R."/>
            <person name="Cautela J.A."/>
            <person name="Egan M.S."/>
            <person name="Erb J.E."/>
            <person name="Garrigan K.E."/>
            <person name="Hagan D.J."/>
            <person name="Hartwell M.C."/>
            <person name="Hyduchak K.M."/>
            <person name="Jacob A.E."/>
            <person name="Lamey M.E."/>
            <person name="Lindemann J.M."/>
            <person name="Martynyuk T."/>
            <person name="Mele F.E."/>
            <person name="Menninger J.E."/>
            <person name="Nabua C.T."/>
            <person name="Napoli C.K."/>
            <person name="Santiago L.M."/>
            <person name="Sweetman A.T."/>
            <person name="Weinstein J.L."/>
            <person name="Denigris D.M."/>
            <person name="King-Smith C."/>
            <person name="Lee-Soety J.Y."/>
            <person name="Delesalle V.A."/>
            <person name="Bradley K.W."/>
            <person name="Asai D.J."/>
            <person name="Bowman C.A."/>
            <person name="Russell D.A."/>
            <person name="Pope W.H."/>
            <person name="Jacobs-Sera D."/>
            <person name="Hendrix R.W."/>
            <person name="Hatfull G.F."/>
        </authorList>
    </citation>
    <scope>NUCLEOTIDE SEQUENCE [LARGE SCALE GENOMIC DNA]</scope>
</reference>
<feature type="region of interest" description="Disordered" evidence="1">
    <location>
        <begin position="51"/>
        <end position="77"/>
    </location>
</feature>
<accession>A0A0M4RCY4</accession>
<name>A0A0M4RCY4_9CAUD</name>
<gene>
    <name evidence="2" type="ORF">SEA_BRENT_42</name>
</gene>
<feature type="compositionally biased region" description="Basic and acidic residues" evidence="1">
    <location>
        <begin position="51"/>
        <end position="62"/>
    </location>
</feature>
<proteinExistence type="predicted"/>